<evidence type="ECO:0000256" key="4">
    <source>
        <dbReference type="ARBA" id="ARBA00022475"/>
    </source>
</evidence>
<evidence type="ECO:0000313" key="12">
    <source>
        <dbReference type="EMBL" id="EJP72559.1"/>
    </source>
</evidence>
<dbReference type="PANTHER" id="PTHR30093">
    <property type="entry name" value="GENERAL SECRETION PATHWAY PROTEIN G"/>
    <property type="match status" value="1"/>
</dbReference>
<dbReference type="Pfam" id="PF08334">
    <property type="entry name" value="T2SSG"/>
    <property type="match status" value="1"/>
</dbReference>
<reference evidence="12 13" key="1">
    <citation type="journal article" date="2012" name="ISME J.">
        <title>Genomic insights to SAR86, an abundant and uncultivated marine bacterial lineage.</title>
        <authorList>
            <person name="Dupont C.L."/>
            <person name="Rusch D.B."/>
            <person name="Yooseph S."/>
            <person name="Lombardo M.J."/>
            <person name="Richter R.A."/>
            <person name="Valas R."/>
            <person name="Novotny M."/>
            <person name="Yee-Greenbaum J."/>
            <person name="Selengut J.D."/>
            <person name="Haft D.H."/>
            <person name="Halpern A.L."/>
            <person name="Lasken R.S."/>
            <person name="Nealson K."/>
            <person name="Friedman R."/>
            <person name="Venter J.C."/>
        </authorList>
    </citation>
    <scope>NUCLEOTIDE SEQUENCE [LARGE SCALE GENOMIC DNA]</scope>
</reference>
<evidence type="ECO:0000259" key="11">
    <source>
        <dbReference type="Pfam" id="PF08334"/>
    </source>
</evidence>
<keyword evidence="7 10" id="KW-0812">Transmembrane</keyword>
<evidence type="ECO:0000256" key="1">
    <source>
        <dbReference type="ARBA" id="ARBA00004377"/>
    </source>
</evidence>
<keyword evidence="4" id="KW-1003">Cell membrane</keyword>
<evidence type="ECO:0000256" key="5">
    <source>
        <dbReference type="ARBA" id="ARBA00022481"/>
    </source>
</evidence>
<dbReference type="GO" id="GO:0005886">
    <property type="term" value="C:plasma membrane"/>
    <property type="evidence" value="ECO:0007669"/>
    <property type="project" value="UniProtKB-SubCell"/>
</dbReference>
<organism evidence="12 13">
    <name type="scientific">SAR86 cluster bacterium SAR86B</name>
    <dbReference type="NCBI Taxonomy" id="1123867"/>
    <lineage>
        <taxon>Bacteria</taxon>
        <taxon>Pseudomonadati</taxon>
        <taxon>Pseudomonadota</taxon>
        <taxon>Gammaproteobacteria</taxon>
        <taxon>SAR86 cluster</taxon>
    </lineage>
</organism>
<comment type="similarity">
    <text evidence="2">Belongs to the GSP G family.</text>
</comment>
<accession>J4KSE4</accession>
<dbReference type="NCBIfam" id="TIGR01710">
    <property type="entry name" value="typeII_sec_gspG"/>
    <property type="match status" value="1"/>
</dbReference>
<evidence type="ECO:0000256" key="3">
    <source>
        <dbReference type="ARBA" id="ARBA00020042"/>
    </source>
</evidence>
<gene>
    <name evidence="12" type="primary">gspG</name>
    <name evidence="12" type="ORF">NT02SARS_1201</name>
</gene>
<name>J4KSE4_9GAMM</name>
<dbReference type="PROSITE" id="PS00409">
    <property type="entry name" value="PROKAR_NTER_METHYL"/>
    <property type="match status" value="1"/>
</dbReference>
<evidence type="ECO:0000256" key="2">
    <source>
        <dbReference type="ARBA" id="ARBA00009984"/>
    </source>
</evidence>
<keyword evidence="8 10" id="KW-1133">Transmembrane helix</keyword>
<dbReference type="GO" id="GO:0015628">
    <property type="term" value="P:protein secretion by the type II secretion system"/>
    <property type="evidence" value="ECO:0007669"/>
    <property type="project" value="InterPro"/>
</dbReference>
<evidence type="ECO:0000256" key="10">
    <source>
        <dbReference type="SAM" id="Phobius"/>
    </source>
</evidence>
<dbReference type="PRINTS" id="PR00813">
    <property type="entry name" value="BCTERIALGSPG"/>
</dbReference>
<dbReference type="SUPFAM" id="SSF54523">
    <property type="entry name" value="Pili subunits"/>
    <property type="match status" value="1"/>
</dbReference>
<dbReference type="PANTHER" id="PTHR30093:SF44">
    <property type="entry name" value="TYPE II SECRETION SYSTEM CORE PROTEIN G"/>
    <property type="match status" value="1"/>
</dbReference>
<evidence type="ECO:0000313" key="13">
    <source>
        <dbReference type="Proteomes" id="UP000010116"/>
    </source>
</evidence>
<evidence type="ECO:0000256" key="9">
    <source>
        <dbReference type="ARBA" id="ARBA00023136"/>
    </source>
</evidence>
<dbReference type="NCBIfam" id="TIGR02532">
    <property type="entry name" value="IV_pilin_GFxxxE"/>
    <property type="match status" value="1"/>
</dbReference>
<dbReference type="InterPro" id="IPR012902">
    <property type="entry name" value="N_methyl_site"/>
</dbReference>
<proteinExistence type="inferred from homology"/>
<dbReference type="EMBL" id="JH611190">
    <property type="protein sequence ID" value="EJP72559.1"/>
    <property type="molecule type" value="Genomic_DNA"/>
</dbReference>
<dbReference type="Pfam" id="PF07963">
    <property type="entry name" value="N_methyl"/>
    <property type="match status" value="1"/>
</dbReference>
<dbReference type="Proteomes" id="UP000010116">
    <property type="component" value="Unassembled WGS sequence"/>
</dbReference>
<dbReference type="HOGENOM" id="CLU_091705_2_1_6"/>
<dbReference type="InterPro" id="IPR045584">
    <property type="entry name" value="Pilin-like"/>
</dbReference>
<dbReference type="AlphaFoldDB" id="J4KSE4"/>
<dbReference type="InterPro" id="IPR013545">
    <property type="entry name" value="T2SS_protein-GspG_C"/>
</dbReference>
<evidence type="ECO:0000256" key="7">
    <source>
        <dbReference type="ARBA" id="ARBA00022692"/>
    </source>
</evidence>
<keyword evidence="5" id="KW-0488">Methylation</keyword>
<comment type="subcellular location">
    <subcellularLocation>
        <location evidence="1">Cell inner membrane</location>
        <topology evidence="1">Single-pass membrane protein</topology>
    </subcellularLocation>
</comment>
<keyword evidence="9 10" id="KW-0472">Membrane</keyword>
<sequence>MKNKKNKGFSLIELMAVVVIIGILASIVVVNVAPIFQRAYLEKIRADITQVSKALELYRFNEMTYPSTDQGLDALVKPHTDLKNPFLFPENGYISSLPLDPWGRQYIYEYPPNKSNSYDLYTLGADGIEGGTGENTDFGNWMQ</sequence>
<dbReference type="GO" id="GO:0015627">
    <property type="term" value="C:type II protein secretion system complex"/>
    <property type="evidence" value="ECO:0007669"/>
    <property type="project" value="InterPro"/>
</dbReference>
<evidence type="ECO:0000256" key="6">
    <source>
        <dbReference type="ARBA" id="ARBA00022519"/>
    </source>
</evidence>
<evidence type="ECO:0000256" key="8">
    <source>
        <dbReference type="ARBA" id="ARBA00022989"/>
    </source>
</evidence>
<feature type="domain" description="Type II secretion system protein GspG C-terminal" evidence="11">
    <location>
        <begin position="36"/>
        <end position="141"/>
    </location>
</feature>
<keyword evidence="6" id="KW-0997">Cell inner membrane</keyword>
<dbReference type="InterPro" id="IPR000983">
    <property type="entry name" value="Bac_GSPG_pilin"/>
</dbReference>
<feature type="transmembrane region" description="Helical" evidence="10">
    <location>
        <begin position="12"/>
        <end position="36"/>
    </location>
</feature>
<dbReference type="InterPro" id="IPR010054">
    <property type="entry name" value="Type2_sec_GspG"/>
</dbReference>
<protein>
    <recommendedName>
        <fullName evidence="3">Type II secretion system core protein G</fullName>
    </recommendedName>
</protein>
<dbReference type="Gene3D" id="3.30.700.10">
    <property type="entry name" value="Glycoprotein, Type 4 Pilin"/>
    <property type="match status" value="1"/>
</dbReference>